<feature type="non-terminal residue" evidence="1">
    <location>
        <position position="107"/>
    </location>
</feature>
<protein>
    <submittedName>
        <fullName evidence="1">Uncharacterized protein</fullName>
    </submittedName>
</protein>
<sequence>MPRTTNWSIAGTFVKTWHVCTALSSATLRKTLDDLGLSGIRERTSLTISRSQLRENLPLVIKTTPRLHHICAGCYGGSNLHIQIHALFAHAGLAARDRRDRRGPGTP</sequence>
<proteinExistence type="predicted"/>
<name>A0A699ZPG4_HAELA</name>
<dbReference type="EMBL" id="BLLF01002179">
    <property type="protein sequence ID" value="GFH23040.1"/>
    <property type="molecule type" value="Genomic_DNA"/>
</dbReference>
<dbReference type="Proteomes" id="UP000485058">
    <property type="component" value="Unassembled WGS sequence"/>
</dbReference>
<feature type="non-terminal residue" evidence="1">
    <location>
        <position position="1"/>
    </location>
</feature>
<organism evidence="1 2">
    <name type="scientific">Haematococcus lacustris</name>
    <name type="common">Green alga</name>
    <name type="synonym">Haematococcus pluvialis</name>
    <dbReference type="NCBI Taxonomy" id="44745"/>
    <lineage>
        <taxon>Eukaryota</taxon>
        <taxon>Viridiplantae</taxon>
        <taxon>Chlorophyta</taxon>
        <taxon>core chlorophytes</taxon>
        <taxon>Chlorophyceae</taxon>
        <taxon>CS clade</taxon>
        <taxon>Chlamydomonadales</taxon>
        <taxon>Haematococcaceae</taxon>
        <taxon>Haematococcus</taxon>
    </lineage>
</organism>
<evidence type="ECO:0000313" key="1">
    <source>
        <dbReference type="EMBL" id="GFH23040.1"/>
    </source>
</evidence>
<accession>A0A699ZPG4</accession>
<reference evidence="1 2" key="1">
    <citation type="submission" date="2020-02" db="EMBL/GenBank/DDBJ databases">
        <title>Draft genome sequence of Haematococcus lacustris strain NIES-144.</title>
        <authorList>
            <person name="Morimoto D."/>
            <person name="Nakagawa S."/>
            <person name="Yoshida T."/>
            <person name="Sawayama S."/>
        </authorList>
    </citation>
    <scope>NUCLEOTIDE SEQUENCE [LARGE SCALE GENOMIC DNA]</scope>
    <source>
        <strain evidence="1 2">NIES-144</strain>
    </source>
</reference>
<comment type="caution">
    <text evidence="1">The sequence shown here is derived from an EMBL/GenBank/DDBJ whole genome shotgun (WGS) entry which is preliminary data.</text>
</comment>
<dbReference type="AlphaFoldDB" id="A0A699ZPG4"/>
<gene>
    <name evidence="1" type="ORF">HaLaN_20588</name>
</gene>
<evidence type="ECO:0000313" key="2">
    <source>
        <dbReference type="Proteomes" id="UP000485058"/>
    </source>
</evidence>
<keyword evidence="2" id="KW-1185">Reference proteome</keyword>